<dbReference type="Proteomes" id="UP000185739">
    <property type="component" value="Chromosome"/>
</dbReference>
<dbReference type="InterPro" id="IPR012827">
    <property type="entry name" value="Hemerythrin_metal-bd"/>
</dbReference>
<dbReference type="KEGG" id="tcl:Tchl_0997"/>
<dbReference type="CDD" id="cd12107">
    <property type="entry name" value="Hemerythrin"/>
    <property type="match status" value="1"/>
</dbReference>
<protein>
    <submittedName>
        <fullName evidence="4">Hemerythrin-like metal-binding protein</fullName>
    </submittedName>
</protein>
<dbReference type="PANTHER" id="PTHR37164">
    <property type="entry name" value="BACTERIOHEMERYTHRIN"/>
    <property type="match status" value="1"/>
</dbReference>
<dbReference type="OrthoDB" id="5296936at2"/>
<sequence length="160" mass="17531">MPDLVWSDELENDLAPMDDTHREFVASYNALLAAAPEDLLARFDTLVAQAKAHFDLENGWMEAVDFPGCHRAEHDRVLAVMQDVRQRMARGDLFFARRLIEELPVWFRNHVNGMDAALAFHLASIGFDVASGTCTPPLDAAGGARGCACAVLSAEGETES</sequence>
<evidence type="ECO:0000256" key="2">
    <source>
        <dbReference type="ARBA" id="ARBA00022723"/>
    </source>
</evidence>
<dbReference type="STRING" id="96773.Tchl_0997"/>
<evidence type="ECO:0000313" key="4">
    <source>
        <dbReference type="EMBL" id="APR03858.1"/>
    </source>
</evidence>
<gene>
    <name evidence="4" type="ORF">Tchl_0997</name>
</gene>
<dbReference type="SUPFAM" id="SSF47188">
    <property type="entry name" value="Hemerythrin-like"/>
    <property type="match status" value="1"/>
</dbReference>
<comment type="similarity">
    <text evidence="1">Belongs to the hemerythrin family.</text>
</comment>
<dbReference type="GO" id="GO:0046872">
    <property type="term" value="F:metal ion binding"/>
    <property type="evidence" value="ECO:0007669"/>
    <property type="project" value="UniProtKB-KW"/>
</dbReference>
<evidence type="ECO:0000313" key="5">
    <source>
        <dbReference type="Proteomes" id="UP000185739"/>
    </source>
</evidence>
<dbReference type="NCBIfam" id="TIGR02481">
    <property type="entry name" value="hemeryth_dom"/>
    <property type="match status" value="1"/>
</dbReference>
<dbReference type="EMBL" id="CP018839">
    <property type="protein sequence ID" value="APR03858.1"/>
    <property type="molecule type" value="Genomic_DNA"/>
</dbReference>
<keyword evidence="3" id="KW-0408">Iron</keyword>
<proteinExistence type="inferred from homology"/>
<accession>A0A1H5UCW0</accession>
<keyword evidence="2" id="KW-0479">Metal-binding</keyword>
<dbReference type="RefSeq" id="WP_075147426.1">
    <property type="nucleotide sequence ID" value="NZ_CP018839.1"/>
</dbReference>
<evidence type="ECO:0000256" key="1">
    <source>
        <dbReference type="ARBA" id="ARBA00010587"/>
    </source>
</evidence>
<dbReference type="NCBIfam" id="NF002522">
    <property type="entry name" value="PRK01917.1"/>
    <property type="match status" value="1"/>
</dbReference>
<reference evidence="4 5" key="1">
    <citation type="submission" date="2016-12" db="EMBL/GenBank/DDBJ databases">
        <title>Complete genome sequence of Thauera chlorobenzoica, a Betaproteobacterium degrading haloaromatics anaerobically to CO2 and halides.</title>
        <authorList>
            <person name="Goris T."/>
            <person name="Mergelsberg M."/>
            <person name="Boll M."/>
        </authorList>
    </citation>
    <scope>NUCLEOTIDE SEQUENCE [LARGE SCALE GENOMIC DNA]</scope>
    <source>
        <strain evidence="4 5">3CB1</strain>
    </source>
</reference>
<keyword evidence="5" id="KW-1185">Reference proteome</keyword>
<dbReference type="InterPro" id="IPR050669">
    <property type="entry name" value="Hemerythrin"/>
</dbReference>
<name>A0A1H5UCW0_9RHOO</name>
<dbReference type="InterPro" id="IPR035938">
    <property type="entry name" value="Hemerythrin-like_sf"/>
</dbReference>
<dbReference type="PANTHER" id="PTHR37164:SF1">
    <property type="entry name" value="BACTERIOHEMERYTHRIN"/>
    <property type="match status" value="1"/>
</dbReference>
<dbReference type="AlphaFoldDB" id="A0A1H5UCW0"/>
<dbReference type="InterPro" id="IPR012312">
    <property type="entry name" value="Hemerythrin-like"/>
</dbReference>
<organism evidence="4 5">
    <name type="scientific">Thauera chlorobenzoica</name>
    <dbReference type="NCBI Taxonomy" id="96773"/>
    <lineage>
        <taxon>Bacteria</taxon>
        <taxon>Pseudomonadati</taxon>
        <taxon>Pseudomonadota</taxon>
        <taxon>Betaproteobacteria</taxon>
        <taxon>Rhodocyclales</taxon>
        <taxon>Zoogloeaceae</taxon>
        <taxon>Thauera</taxon>
    </lineage>
</organism>
<dbReference type="Gene3D" id="1.20.120.50">
    <property type="entry name" value="Hemerythrin-like"/>
    <property type="match status" value="1"/>
</dbReference>
<evidence type="ECO:0000256" key="3">
    <source>
        <dbReference type="ARBA" id="ARBA00023004"/>
    </source>
</evidence>
<dbReference type="Pfam" id="PF01814">
    <property type="entry name" value="Hemerythrin"/>
    <property type="match status" value="1"/>
</dbReference>